<dbReference type="PANTHER" id="PTHR15572">
    <property type="entry name" value="GLIOMA TUMOR SUPPRESSOR CANDIDATE REGION GENE 1"/>
    <property type="match status" value="1"/>
</dbReference>
<sequence>MNSVRKRPRDSYDQTDLQTHTARLNERINKHQLHNYGSAIDVYDAVARTLLPYWEYNERYKIKIFKQLRLDTSGIANVAHHVRAQLQTLHNDEKTSTITICSIDISNGASSVYLENCIHGRTLQILANILGIEIRLVTSYVYEEIISVIPTDLLEVQPLYIAFNDVSKQFFMLDKPANVKRDDLLQHQQTLDHLVQKYNLIPTIIPPSNTRCLSVFLCIAHILKSSAVDFLDTSALAIQIRDATYQQIKSNFDLYETYILPTLSNKSNEVDIRHDSQYLTESNYYRYQLERPILYALAHVLQCNLMIFSSASLQQQPEMIHADINNRSNANDQVIVLLKNESTQRFSSARTTYPLNHLFMRRESEHQLDPVYESIDHSPLFDPKNKTSSNTFFSKTKDKFVTAVNKLVDNYGNLPKKQTYMNTSQQRLTNTNNNNNEQTVPSLSNDHKPSGTKRQAPLAEHILRRQEETRQINHQTTDVTYENTGNYVPTPVPNRSSTSSSITTSAKNSQPSSPHKRQLRPVPYKDRQKTLTKMGTTKTTLNQNVFNGVTIEDVDESTTADEANNDDEYDSFSDEAGEGLQTVILRERKKKPILSSSNKLPRDYQPKKSTPYRFDRESLKRQQQSYATADEDLYENDRQRGDDLNHEDDIYLSTSDIVQRDRKQLQLFVNGRTNNKSQSSSSSSSTQQQQQQQQHDRKLSTPKITSANGNSNSNDRQSFLIDKDAVLEVLGHNIAQRDRHILMKVLKQEDLVSKEWQRLLFLLDEYVNNPKKEKKERGLYALTLMENLDRLGYDMLEIQSTGANHFKAIAKSILLMIEINDWFSDHICRVLHLNGPTDVRMVRHLRKLCLREWSRNADDYRTLYAQHNNIQQQQQQQLQQQQLPPTPQQQQAQQQQQQRTALDLSREMERFRSEDYYRPDMCTLVNQALATGLAIPIHIVRAVREPNNPLEIFVPMRGTARPGLAIVLIASHSTTGDGHYDVAVLKGHPQTLRKHRNVTFDDKPEVRSFETTVDEQSQAALKTIALNNSSSLPQQQTSLMNPALMAAHQAQFFANPFMYTPFTFAPPQQQQQQQQQPQQQAPSSPSLIRGANNNMNNNNNQTKSNITGNANSTTPPTSMMLQPQMPFLQMQQAQPTFVYTPLMHTAQPPPATNTAATFFYTPANYPM</sequence>
<feature type="compositionally biased region" description="Low complexity" evidence="1">
    <location>
        <begin position="496"/>
        <end position="505"/>
    </location>
</feature>
<dbReference type="GO" id="GO:0016514">
    <property type="term" value="C:SWI/SNF complex"/>
    <property type="evidence" value="ECO:0007669"/>
    <property type="project" value="TreeGrafter"/>
</dbReference>
<keyword evidence="3" id="KW-1185">Reference proteome</keyword>
<feature type="compositionally biased region" description="Polar residues" evidence="1">
    <location>
        <begin position="472"/>
        <end position="487"/>
    </location>
</feature>
<protein>
    <submittedName>
        <fullName evidence="2">Uncharacterized protein</fullName>
    </submittedName>
</protein>
<evidence type="ECO:0000256" key="1">
    <source>
        <dbReference type="SAM" id="MobiDB-lite"/>
    </source>
</evidence>
<dbReference type="GO" id="GO:0045893">
    <property type="term" value="P:positive regulation of DNA-templated transcription"/>
    <property type="evidence" value="ECO:0007669"/>
    <property type="project" value="TreeGrafter"/>
</dbReference>
<feature type="compositionally biased region" description="Basic and acidic residues" evidence="1">
    <location>
        <begin position="461"/>
        <end position="471"/>
    </location>
</feature>
<proteinExistence type="predicted"/>
<feature type="compositionally biased region" description="Polar residues" evidence="1">
    <location>
        <begin position="1101"/>
        <end position="1117"/>
    </location>
</feature>
<name>A0A814VUA1_9BILA</name>
<evidence type="ECO:0000313" key="3">
    <source>
        <dbReference type="Proteomes" id="UP000663832"/>
    </source>
</evidence>
<feature type="region of interest" description="Disordered" evidence="1">
    <location>
        <begin position="672"/>
        <end position="717"/>
    </location>
</feature>
<evidence type="ECO:0000313" key="2">
    <source>
        <dbReference type="EMBL" id="CAF1192911.1"/>
    </source>
</evidence>
<reference evidence="2" key="1">
    <citation type="submission" date="2021-02" db="EMBL/GenBank/DDBJ databases">
        <authorList>
            <person name="Nowell W R."/>
        </authorList>
    </citation>
    <scope>NUCLEOTIDE SEQUENCE</scope>
</reference>
<feature type="region of interest" description="Disordered" evidence="1">
    <location>
        <begin position="1066"/>
        <end position="1120"/>
    </location>
</feature>
<feature type="compositionally biased region" description="Basic and acidic residues" evidence="1">
    <location>
        <begin position="635"/>
        <end position="646"/>
    </location>
</feature>
<accession>A0A814VUA1</accession>
<feature type="region of interest" description="Disordered" evidence="1">
    <location>
        <begin position="553"/>
        <end position="574"/>
    </location>
</feature>
<feature type="compositionally biased region" description="Low complexity" evidence="1">
    <location>
        <begin position="877"/>
        <end position="898"/>
    </location>
</feature>
<feature type="region of interest" description="Disordered" evidence="1">
    <location>
        <begin position="592"/>
        <end position="646"/>
    </location>
</feature>
<feature type="compositionally biased region" description="Low complexity" evidence="1">
    <location>
        <begin position="1066"/>
        <end position="1100"/>
    </location>
</feature>
<dbReference type="OrthoDB" id="10041871at2759"/>
<feature type="region of interest" description="Disordered" evidence="1">
    <location>
        <begin position="427"/>
        <end position="527"/>
    </location>
</feature>
<organism evidence="2 3">
    <name type="scientific">Adineta steineri</name>
    <dbReference type="NCBI Taxonomy" id="433720"/>
    <lineage>
        <taxon>Eukaryota</taxon>
        <taxon>Metazoa</taxon>
        <taxon>Spiralia</taxon>
        <taxon>Gnathifera</taxon>
        <taxon>Rotifera</taxon>
        <taxon>Eurotatoria</taxon>
        <taxon>Bdelloidea</taxon>
        <taxon>Adinetida</taxon>
        <taxon>Adinetidae</taxon>
        <taxon>Adineta</taxon>
    </lineage>
</organism>
<comment type="caution">
    <text evidence="2">The sequence shown here is derived from an EMBL/GenBank/DDBJ whole genome shotgun (WGS) entry which is preliminary data.</text>
</comment>
<dbReference type="InterPro" id="IPR052438">
    <property type="entry name" value="Chromatin_remod/trans_coact"/>
</dbReference>
<feature type="compositionally biased region" description="Polar residues" evidence="1">
    <location>
        <begin position="702"/>
        <end position="717"/>
    </location>
</feature>
<dbReference type="PANTHER" id="PTHR15572:SF0">
    <property type="entry name" value="GLUTAMINE-RICH PROTEIN-RELATED"/>
    <property type="match status" value="1"/>
</dbReference>
<dbReference type="EMBL" id="CAJNOM010000183">
    <property type="protein sequence ID" value="CAF1192911.1"/>
    <property type="molecule type" value="Genomic_DNA"/>
</dbReference>
<feature type="region of interest" description="Disordered" evidence="1">
    <location>
        <begin position="877"/>
        <end position="902"/>
    </location>
</feature>
<feature type="compositionally biased region" description="Low complexity" evidence="1">
    <location>
        <begin position="677"/>
        <end position="693"/>
    </location>
</feature>
<gene>
    <name evidence="2" type="ORF">QVE165_LOCUS25356</name>
</gene>
<dbReference type="AlphaFoldDB" id="A0A814VUA1"/>
<dbReference type="Proteomes" id="UP000663832">
    <property type="component" value="Unassembled WGS sequence"/>
</dbReference>